<evidence type="ECO:0000256" key="4">
    <source>
        <dbReference type="PROSITE-ProRule" id="PRU00335"/>
    </source>
</evidence>
<dbReference type="SUPFAM" id="SSF46689">
    <property type="entry name" value="Homeodomain-like"/>
    <property type="match status" value="1"/>
</dbReference>
<evidence type="ECO:0000256" key="3">
    <source>
        <dbReference type="ARBA" id="ARBA00023163"/>
    </source>
</evidence>
<dbReference type="InterPro" id="IPR001647">
    <property type="entry name" value="HTH_TetR"/>
</dbReference>
<proteinExistence type="predicted"/>
<keyword evidence="2 4" id="KW-0238">DNA-binding</keyword>
<dbReference type="EMBL" id="AZFQ01000015">
    <property type="protein sequence ID" value="KRM00091.1"/>
    <property type="molecule type" value="Genomic_DNA"/>
</dbReference>
<sequence>MIKNDQPKDKIIDVARKLFASRGFEATTTRMINKAAGISEGALYYHFPHGKQEILDTIVQQGIESRVSLLTVSLTNSTTVTGIETQMMTLFDQLWQAFQSETSYQSFIITIRERMLLSDEQSHWLIDAIQQIQARLSQAFQNIEKLALNDSQAADNLAMIVMSIFQKVLYDELLIKNQRRLSADVRERVRQQIHFLLAPIQTTTN</sequence>
<dbReference type="AlphaFoldDB" id="A0A0R1V830"/>
<evidence type="ECO:0000256" key="2">
    <source>
        <dbReference type="ARBA" id="ARBA00023125"/>
    </source>
</evidence>
<dbReference type="PRINTS" id="PR00455">
    <property type="entry name" value="HTHTETR"/>
</dbReference>
<keyword evidence="1" id="KW-0805">Transcription regulation</keyword>
<dbReference type="PROSITE" id="PS50977">
    <property type="entry name" value="HTH_TETR_2"/>
    <property type="match status" value="1"/>
</dbReference>
<name>A0A0R1V830_9LACO</name>
<dbReference type="GO" id="GO:0003700">
    <property type="term" value="F:DNA-binding transcription factor activity"/>
    <property type="evidence" value="ECO:0007669"/>
    <property type="project" value="TreeGrafter"/>
</dbReference>
<dbReference type="PATRIC" id="fig|1423801.4.peg.2301"/>
<dbReference type="PANTHER" id="PTHR30055:SF234">
    <property type="entry name" value="HTH-TYPE TRANSCRIPTIONAL REGULATOR BETI"/>
    <property type="match status" value="1"/>
</dbReference>
<evidence type="ECO:0000313" key="7">
    <source>
        <dbReference type="Proteomes" id="UP000051166"/>
    </source>
</evidence>
<dbReference type="OrthoDB" id="9814200at2"/>
<dbReference type="Proteomes" id="UP000051166">
    <property type="component" value="Unassembled WGS sequence"/>
</dbReference>
<accession>A0A0R1V830</accession>
<dbReference type="Gene3D" id="1.10.357.10">
    <property type="entry name" value="Tetracycline Repressor, domain 2"/>
    <property type="match status" value="1"/>
</dbReference>
<feature type="domain" description="HTH tetR-type" evidence="5">
    <location>
        <begin position="5"/>
        <end position="65"/>
    </location>
</feature>
<feature type="DNA-binding region" description="H-T-H motif" evidence="4">
    <location>
        <begin position="28"/>
        <end position="47"/>
    </location>
</feature>
<comment type="caution">
    <text evidence="6">The sequence shown here is derived from an EMBL/GenBank/DDBJ whole genome shotgun (WGS) entry which is preliminary data.</text>
</comment>
<keyword evidence="7" id="KW-1185">Reference proteome</keyword>
<gene>
    <name evidence="6" type="ORF">FD50_GL002253</name>
</gene>
<dbReference type="Pfam" id="PF00440">
    <property type="entry name" value="TetR_N"/>
    <property type="match status" value="1"/>
</dbReference>
<dbReference type="RefSeq" id="WP_054758077.1">
    <property type="nucleotide sequence ID" value="NZ_AZFQ01000015.1"/>
</dbReference>
<evidence type="ECO:0000256" key="1">
    <source>
        <dbReference type="ARBA" id="ARBA00023015"/>
    </source>
</evidence>
<evidence type="ECO:0000313" key="6">
    <source>
        <dbReference type="EMBL" id="KRM00091.1"/>
    </source>
</evidence>
<dbReference type="InterPro" id="IPR009057">
    <property type="entry name" value="Homeodomain-like_sf"/>
</dbReference>
<dbReference type="InterPro" id="IPR050109">
    <property type="entry name" value="HTH-type_TetR-like_transc_reg"/>
</dbReference>
<keyword evidence="3" id="KW-0804">Transcription</keyword>
<dbReference type="GO" id="GO:0000976">
    <property type="term" value="F:transcription cis-regulatory region binding"/>
    <property type="evidence" value="ECO:0007669"/>
    <property type="project" value="TreeGrafter"/>
</dbReference>
<protein>
    <recommendedName>
        <fullName evidence="5">HTH tetR-type domain-containing protein</fullName>
    </recommendedName>
</protein>
<evidence type="ECO:0000259" key="5">
    <source>
        <dbReference type="PROSITE" id="PS50977"/>
    </source>
</evidence>
<dbReference type="PANTHER" id="PTHR30055">
    <property type="entry name" value="HTH-TYPE TRANSCRIPTIONAL REGULATOR RUTR"/>
    <property type="match status" value="1"/>
</dbReference>
<dbReference type="GeneID" id="98307208"/>
<organism evidence="6 7">
    <name type="scientific">Liquorilactobacillus satsumensis DSM 16230 = JCM 12392</name>
    <dbReference type="NCBI Taxonomy" id="1423801"/>
    <lineage>
        <taxon>Bacteria</taxon>
        <taxon>Bacillati</taxon>
        <taxon>Bacillota</taxon>
        <taxon>Bacilli</taxon>
        <taxon>Lactobacillales</taxon>
        <taxon>Lactobacillaceae</taxon>
        <taxon>Liquorilactobacillus</taxon>
    </lineage>
</organism>
<reference evidence="6 7" key="1">
    <citation type="journal article" date="2015" name="Genome Announc.">
        <title>Expanding the biotechnology potential of lactobacilli through comparative genomics of 213 strains and associated genera.</title>
        <authorList>
            <person name="Sun Z."/>
            <person name="Harris H.M."/>
            <person name="McCann A."/>
            <person name="Guo C."/>
            <person name="Argimon S."/>
            <person name="Zhang W."/>
            <person name="Yang X."/>
            <person name="Jeffery I.B."/>
            <person name="Cooney J.C."/>
            <person name="Kagawa T.F."/>
            <person name="Liu W."/>
            <person name="Song Y."/>
            <person name="Salvetti E."/>
            <person name="Wrobel A."/>
            <person name="Rasinkangas P."/>
            <person name="Parkhill J."/>
            <person name="Rea M.C."/>
            <person name="O'Sullivan O."/>
            <person name="Ritari J."/>
            <person name="Douillard F.P."/>
            <person name="Paul Ross R."/>
            <person name="Yang R."/>
            <person name="Briner A.E."/>
            <person name="Felis G.E."/>
            <person name="de Vos W.M."/>
            <person name="Barrangou R."/>
            <person name="Klaenhammer T.R."/>
            <person name="Caufield P.W."/>
            <person name="Cui Y."/>
            <person name="Zhang H."/>
            <person name="O'Toole P.W."/>
        </authorList>
    </citation>
    <scope>NUCLEOTIDE SEQUENCE [LARGE SCALE GENOMIC DNA]</scope>
    <source>
        <strain evidence="6 7">DSM 16230</strain>
    </source>
</reference>